<dbReference type="STRING" id="106004.A0A1Y2DJL2"/>
<evidence type="ECO:0000256" key="8">
    <source>
        <dbReference type="ARBA" id="ARBA00047306"/>
    </source>
</evidence>
<organism evidence="12 13">
    <name type="scientific">Leucosporidium creatinivorum</name>
    <dbReference type="NCBI Taxonomy" id="106004"/>
    <lineage>
        <taxon>Eukaryota</taxon>
        <taxon>Fungi</taxon>
        <taxon>Dikarya</taxon>
        <taxon>Basidiomycota</taxon>
        <taxon>Pucciniomycotina</taxon>
        <taxon>Microbotryomycetes</taxon>
        <taxon>Leucosporidiales</taxon>
        <taxon>Leucosporidium</taxon>
    </lineage>
</organism>
<evidence type="ECO:0000256" key="2">
    <source>
        <dbReference type="ARBA" id="ARBA00022603"/>
    </source>
</evidence>
<dbReference type="Pfam" id="PF05891">
    <property type="entry name" value="Methyltransf_PK"/>
    <property type="match status" value="2"/>
</dbReference>
<dbReference type="FunCoup" id="A0A1Y2DJL2">
    <property type="interactions" value="474"/>
</dbReference>
<evidence type="ECO:0000256" key="9">
    <source>
        <dbReference type="ARBA" id="ARBA00047885"/>
    </source>
</evidence>
<evidence type="ECO:0000256" key="1">
    <source>
        <dbReference type="ARBA" id="ARBA00009059"/>
    </source>
</evidence>
<dbReference type="GO" id="GO:0032259">
    <property type="term" value="P:methylation"/>
    <property type="evidence" value="ECO:0007669"/>
    <property type="project" value="UniProtKB-KW"/>
</dbReference>
<dbReference type="InParanoid" id="A0A1Y2DJL2"/>
<dbReference type="CDD" id="cd02440">
    <property type="entry name" value="AdoMet_MTases"/>
    <property type="match status" value="1"/>
</dbReference>
<dbReference type="OrthoDB" id="1298661at2759"/>
<keyword evidence="3 12" id="KW-0808">Transferase</keyword>
<dbReference type="SUPFAM" id="SSF53335">
    <property type="entry name" value="S-adenosyl-L-methionine-dependent methyltransferases"/>
    <property type="match status" value="1"/>
</dbReference>
<dbReference type="PANTHER" id="PTHR12753">
    <property type="entry name" value="AD-003 - RELATED"/>
    <property type="match status" value="1"/>
</dbReference>
<comment type="caution">
    <text evidence="12">The sequence shown here is derived from an EMBL/GenBank/DDBJ whole genome shotgun (WGS) entry which is preliminary data.</text>
</comment>
<evidence type="ECO:0000256" key="6">
    <source>
        <dbReference type="ARBA" id="ARBA00039449"/>
    </source>
</evidence>
<keyword evidence="13" id="KW-1185">Reference proteome</keyword>
<evidence type="ECO:0000256" key="4">
    <source>
        <dbReference type="ARBA" id="ARBA00022691"/>
    </source>
</evidence>
<dbReference type="AlphaFoldDB" id="A0A1Y2DJL2"/>
<evidence type="ECO:0000313" key="13">
    <source>
        <dbReference type="Proteomes" id="UP000193467"/>
    </source>
</evidence>
<feature type="binding site" evidence="11">
    <location>
        <position position="194"/>
    </location>
    <ligand>
        <name>S-adenosyl-L-methionine</name>
        <dbReference type="ChEBI" id="CHEBI:59789"/>
    </ligand>
</feature>
<feature type="binding site" evidence="11">
    <location>
        <position position="87"/>
    </location>
    <ligand>
        <name>S-adenosyl-L-methionine</name>
        <dbReference type="ChEBI" id="CHEBI:59789"/>
    </ligand>
</feature>
<comment type="catalytic activity">
    <reaction evidence="8">
        <text>N-terminal L-seryl-L-prolyl-L-lysyl-[protein] + 3 S-adenosyl-L-methionine = N-terminal N,N,N-trimethyl-L-seryl-L-prolyl-L-lysyl-[protein] + 3 S-adenosyl-L-homocysteine + 3 H(+)</text>
        <dbReference type="Rhea" id="RHEA:54724"/>
        <dbReference type="Rhea" id="RHEA-COMP:13789"/>
        <dbReference type="Rhea" id="RHEA-COMP:13973"/>
        <dbReference type="ChEBI" id="CHEBI:15378"/>
        <dbReference type="ChEBI" id="CHEBI:57856"/>
        <dbReference type="ChEBI" id="CHEBI:59789"/>
        <dbReference type="ChEBI" id="CHEBI:138061"/>
        <dbReference type="ChEBI" id="CHEBI:138317"/>
        <dbReference type="EC" id="2.1.1.244"/>
    </reaction>
</comment>
<feature type="binding site" evidence="11">
    <location>
        <position position="92"/>
    </location>
    <ligand>
        <name>S-adenosyl-L-methionine</name>
        <dbReference type="ChEBI" id="CHEBI:59789"/>
    </ligand>
</feature>
<keyword evidence="2 12" id="KW-0489">Methyltransferase</keyword>
<sequence length="293" mass="32104">MATEQPAQEQKLPVFSAGVEYWNNTDASVNGVLGALGSDSTPVPRLDATSSRLLILSLLPALSTITPPHHTKSSPTPRRSYRALDCGAGIGRVTSTVLLPLFDRVDLVEPVRKFVNQAKRNSDKGKEGWKSLKAGKGVRMWLAGLQFFDPLAPAVPIGGGESELIATVGSKDLSWPKPEEQFDLQDGYDLVMIQWCIGHLSDAQLVEFLKRSRKALREGENGTEGYIMLKENICKDTDGEGAGQLFDDDDSSITRSDKVFRQVFADAGLEIIKREIQQGFPAELFPVVSYALR</sequence>
<comment type="catalytic activity">
    <reaction evidence="10">
        <text>N-terminal L-alanyl-L-prolyl-L-lysyl-[protein] + 3 S-adenosyl-L-methionine = N-terminal N,N,N-trimethyl-L-alanyl-L-prolyl-L-lysyl-[protein] + 3 S-adenosyl-L-homocysteine + 3 H(+)</text>
        <dbReference type="Rhea" id="RHEA:54712"/>
        <dbReference type="Rhea" id="RHEA-COMP:13785"/>
        <dbReference type="Rhea" id="RHEA-COMP:13971"/>
        <dbReference type="ChEBI" id="CHEBI:15378"/>
        <dbReference type="ChEBI" id="CHEBI:57856"/>
        <dbReference type="ChEBI" id="CHEBI:59789"/>
        <dbReference type="ChEBI" id="CHEBI:138057"/>
        <dbReference type="ChEBI" id="CHEBI:138315"/>
        <dbReference type="EC" id="2.1.1.244"/>
    </reaction>
</comment>
<evidence type="ECO:0000256" key="10">
    <source>
        <dbReference type="ARBA" id="ARBA00048167"/>
    </source>
</evidence>
<dbReference type="InterPro" id="IPR008576">
    <property type="entry name" value="MeTrfase_NTM1"/>
</dbReference>
<evidence type="ECO:0000313" key="12">
    <source>
        <dbReference type="EMBL" id="ORY59422.1"/>
    </source>
</evidence>
<dbReference type="GO" id="GO:0005737">
    <property type="term" value="C:cytoplasm"/>
    <property type="evidence" value="ECO:0007669"/>
    <property type="project" value="TreeGrafter"/>
</dbReference>
<dbReference type="InterPro" id="IPR029063">
    <property type="entry name" value="SAM-dependent_MTases_sf"/>
</dbReference>
<gene>
    <name evidence="12" type="ORF">BCR35DRAFT_309285</name>
</gene>
<dbReference type="Gene3D" id="3.40.50.150">
    <property type="entry name" value="Vaccinia Virus protein VP39"/>
    <property type="match status" value="1"/>
</dbReference>
<name>A0A1Y2DJL2_9BASI</name>
<proteinExistence type="inferred from homology"/>
<feature type="binding site" evidence="11">
    <location>
        <begin position="145"/>
        <end position="146"/>
    </location>
    <ligand>
        <name>S-adenosyl-L-methionine</name>
        <dbReference type="ChEBI" id="CHEBI:59789"/>
    </ligand>
</feature>
<evidence type="ECO:0000256" key="5">
    <source>
        <dbReference type="ARBA" id="ARBA00039112"/>
    </source>
</evidence>
<dbReference type="GO" id="GO:0071885">
    <property type="term" value="F:N-terminal protein N-methyltransferase activity"/>
    <property type="evidence" value="ECO:0007669"/>
    <property type="project" value="UniProtKB-EC"/>
</dbReference>
<reference evidence="12 13" key="1">
    <citation type="submission" date="2016-07" db="EMBL/GenBank/DDBJ databases">
        <title>Pervasive Adenine N6-methylation of Active Genes in Fungi.</title>
        <authorList>
            <consortium name="DOE Joint Genome Institute"/>
            <person name="Mondo S.J."/>
            <person name="Dannebaum R.O."/>
            <person name="Kuo R.C."/>
            <person name="Labutti K."/>
            <person name="Haridas S."/>
            <person name="Kuo A."/>
            <person name="Salamov A."/>
            <person name="Ahrendt S.R."/>
            <person name="Lipzen A."/>
            <person name="Sullivan W."/>
            <person name="Andreopoulos W.B."/>
            <person name="Clum A."/>
            <person name="Lindquist E."/>
            <person name="Daum C."/>
            <person name="Ramamoorthy G.K."/>
            <person name="Gryganskyi A."/>
            <person name="Culley D."/>
            <person name="Magnuson J.K."/>
            <person name="James T.Y."/>
            <person name="O'Malley M.A."/>
            <person name="Stajich J.E."/>
            <person name="Spatafora J.W."/>
            <person name="Visel A."/>
            <person name="Grigoriev I.V."/>
        </authorList>
    </citation>
    <scope>NUCLEOTIDE SEQUENCE [LARGE SCALE GENOMIC DNA]</scope>
    <source>
        <strain evidence="12 13">62-1032</strain>
    </source>
</reference>
<comment type="similarity">
    <text evidence="1">Belongs to the methyltransferase superfamily. NTM1 family.</text>
</comment>
<evidence type="ECO:0000256" key="11">
    <source>
        <dbReference type="PIRSR" id="PIRSR016958-1"/>
    </source>
</evidence>
<keyword evidence="4 11" id="KW-0949">S-adenosyl-L-methionine</keyword>
<evidence type="ECO:0000256" key="7">
    <source>
        <dbReference type="ARBA" id="ARBA00043129"/>
    </source>
</evidence>
<evidence type="ECO:0000256" key="3">
    <source>
        <dbReference type="ARBA" id="ARBA00022679"/>
    </source>
</evidence>
<comment type="catalytic activity">
    <reaction evidence="9">
        <text>N-terminal L-prolyl-L-prolyl-L-lysyl-[protein] + 2 S-adenosyl-L-methionine = N-terminal N,N-dimethyl-L-prolyl-L-prolyl-L-lysyl-[protein] + 2 S-adenosyl-L-homocysteine + 2 H(+)</text>
        <dbReference type="Rhea" id="RHEA:54736"/>
        <dbReference type="Rhea" id="RHEA-COMP:13787"/>
        <dbReference type="Rhea" id="RHEA-COMP:13974"/>
        <dbReference type="ChEBI" id="CHEBI:15378"/>
        <dbReference type="ChEBI" id="CHEBI:57856"/>
        <dbReference type="ChEBI" id="CHEBI:59789"/>
        <dbReference type="ChEBI" id="CHEBI:138059"/>
        <dbReference type="ChEBI" id="CHEBI:138318"/>
        <dbReference type="EC" id="2.1.1.244"/>
    </reaction>
</comment>
<dbReference type="EMBL" id="MCGR01000076">
    <property type="protein sequence ID" value="ORY59422.1"/>
    <property type="molecule type" value="Genomic_DNA"/>
</dbReference>
<dbReference type="PIRSF" id="PIRSF016958">
    <property type="entry name" value="DUF858_MeTrfase_lik"/>
    <property type="match status" value="1"/>
</dbReference>
<accession>A0A1Y2DJL2</accession>
<dbReference type="PANTHER" id="PTHR12753:SF0">
    <property type="entry name" value="ALPHA N-TERMINAL PROTEIN METHYLTRANSFERASE 1"/>
    <property type="match status" value="1"/>
</dbReference>
<protein>
    <recommendedName>
        <fullName evidence="6">Alpha N-terminal protein methyltransferase 1</fullName>
        <ecNumber evidence="5">2.1.1.244</ecNumber>
    </recommendedName>
    <alternativeName>
        <fullName evidence="7">X-Pro-Lys N-terminal protein methyltransferase 1</fullName>
    </alternativeName>
</protein>
<dbReference type="Proteomes" id="UP000193467">
    <property type="component" value="Unassembled WGS sequence"/>
</dbReference>
<dbReference type="EC" id="2.1.1.244" evidence="5"/>